<dbReference type="InterPro" id="IPR045748">
    <property type="entry name" value="DcaP"/>
</dbReference>
<dbReference type="AlphaFoldDB" id="A0A518ALW2"/>
<accession>A0A518ALW2</accession>
<organism evidence="1 2">
    <name type="scientific">Aeoliella mucimassa</name>
    <dbReference type="NCBI Taxonomy" id="2527972"/>
    <lineage>
        <taxon>Bacteria</taxon>
        <taxon>Pseudomonadati</taxon>
        <taxon>Planctomycetota</taxon>
        <taxon>Planctomycetia</taxon>
        <taxon>Pirellulales</taxon>
        <taxon>Lacipirellulaceae</taxon>
        <taxon>Aeoliella</taxon>
    </lineage>
</organism>
<protein>
    <recommendedName>
        <fullName evidence="3">Porin subfamily protein</fullName>
    </recommendedName>
</protein>
<evidence type="ECO:0000313" key="1">
    <source>
        <dbReference type="EMBL" id="QDU55720.1"/>
    </source>
</evidence>
<gene>
    <name evidence="1" type="ORF">Pan181_19140</name>
</gene>
<keyword evidence="2" id="KW-1185">Reference proteome</keyword>
<dbReference type="Pfam" id="PF19577">
    <property type="entry name" value="DcaP"/>
    <property type="match status" value="1"/>
</dbReference>
<dbReference type="RefSeq" id="WP_145246539.1">
    <property type="nucleotide sequence ID" value="NZ_CP036278.1"/>
</dbReference>
<dbReference type="OrthoDB" id="207797at2"/>
<dbReference type="EMBL" id="CP036278">
    <property type="protein sequence ID" value="QDU55720.1"/>
    <property type="molecule type" value="Genomic_DNA"/>
</dbReference>
<evidence type="ECO:0000313" key="2">
    <source>
        <dbReference type="Proteomes" id="UP000315750"/>
    </source>
</evidence>
<proteinExistence type="predicted"/>
<dbReference type="Proteomes" id="UP000315750">
    <property type="component" value="Chromosome"/>
</dbReference>
<name>A0A518ALW2_9BACT</name>
<reference evidence="1 2" key="1">
    <citation type="submission" date="2019-02" db="EMBL/GenBank/DDBJ databases">
        <title>Deep-cultivation of Planctomycetes and their phenomic and genomic characterization uncovers novel biology.</title>
        <authorList>
            <person name="Wiegand S."/>
            <person name="Jogler M."/>
            <person name="Boedeker C."/>
            <person name="Pinto D."/>
            <person name="Vollmers J."/>
            <person name="Rivas-Marin E."/>
            <person name="Kohn T."/>
            <person name="Peeters S.H."/>
            <person name="Heuer A."/>
            <person name="Rast P."/>
            <person name="Oberbeckmann S."/>
            <person name="Bunk B."/>
            <person name="Jeske O."/>
            <person name="Meyerdierks A."/>
            <person name="Storesund J.E."/>
            <person name="Kallscheuer N."/>
            <person name="Luecker S."/>
            <person name="Lage O.M."/>
            <person name="Pohl T."/>
            <person name="Merkel B.J."/>
            <person name="Hornburger P."/>
            <person name="Mueller R.-W."/>
            <person name="Bruemmer F."/>
            <person name="Labrenz M."/>
            <person name="Spormann A.M."/>
            <person name="Op den Camp H."/>
            <person name="Overmann J."/>
            <person name="Amann R."/>
            <person name="Jetten M.S.M."/>
            <person name="Mascher T."/>
            <person name="Medema M.H."/>
            <person name="Devos D.P."/>
            <person name="Kaster A.-K."/>
            <person name="Ovreas L."/>
            <person name="Rohde M."/>
            <person name="Galperin M.Y."/>
            <person name="Jogler C."/>
        </authorList>
    </citation>
    <scope>NUCLEOTIDE SEQUENCE [LARGE SCALE GENOMIC DNA]</scope>
    <source>
        <strain evidence="1 2">Pan181</strain>
    </source>
</reference>
<evidence type="ECO:0008006" key="3">
    <source>
        <dbReference type="Google" id="ProtNLM"/>
    </source>
</evidence>
<dbReference type="KEGG" id="amuc:Pan181_19140"/>
<dbReference type="SUPFAM" id="SSF56935">
    <property type="entry name" value="Porins"/>
    <property type="match status" value="1"/>
</dbReference>
<sequence>MRGSTIAIIACTLVLALMGSRVGQGTEPDSLAIRRLPPLSRALAEDLTPPANDSIFSEPVTTNLSATDLSVTGTSTSDPLVTPIDYTQPVTDTLELFSANPPIERFQSEAFRQASYRSLKNDFTRFPEFKEGIIIASDNIAMKIGGYVKADLIRDFDAITSTDSFNTTTIPTSGPGWQNARFHARQSRLSCDTRWRTSGEVVRVFFEGDFFGGSADSPSFRLRHAYGTVGRFTAGQTWTTFTDPSAVPQTIDFEGAISNVNVRQGLVRWDQPLWDDCYSVAVALEDPQVSIEAPSMVVGEARTEMPDLVARLRYKRDWGELRAAYVLRTLGFQPDGQEVIEDTGWGWNFTGSVFVMPDTRGYFQITFGDGIGSYRGTPDVVATGPNSAAMVHSLGWMVGVHHAWNDSLTSNVTFSRLANDDIPGQDGDNLKGMTYLAVNLIANPYERVFCGVEYLYGVRDDVSGATGHANRLQASFGFYLP</sequence>